<evidence type="ECO:0000313" key="1">
    <source>
        <dbReference type="EMBL" id="MBC5738796.1"/>
    </source>
</evidence>
<name>A0A8J6JFU8_9FIRM</name>
<dbReference type="Proteomes" id="UP000607645">
    <property type="component" value="Unassembled WGS sequence"/>
</dbReference>
<dbReference type="AlphaFoldDB" id="A0A8J6JFU8"/>
<accession>A0A8J6JFU8</accession>
<reference evidence="1" key="1">
    <citation type="submission" date="2020-08" db="EMBL/GenBank/DDBJ databases">
        <title>Genome public.</title>
        <authorList>
            <person name="Liu C."/>
            <person name="Sun Q."/>
        </authorList>
    </citation>
    <scope>NUCLEOTIDE SEQUENCE</scope>
    <source>
        <strain evidence="1">NSJ-52</strain>
    </source>
</reference>
<keyword evidence="2" id="KW-1185">Reference proteome</keyword>
<protein>
    <submittedName>
        <fullName evidence="1">Uncharacterized protein</fullName>
    </submittedName>
</protein>
<dbReference type="EMBL" id="JACOPQ010000023">
    <property type="protein sequence ID" value="MBC5738796.1"/>
    <property type="molecule type" value="Genomic_DNA"/>
</dbReference>
<organism evidence="1 2">
    <name type="scientific">Lawsonibacter faecis</name>
    <dbReference type="NCBI Taxonomy" id="2763052"/>
    <lineage>
        <taxon>Bacteria</taxon>
        <taxon>Bacillati</taxon>
        <taxon>Bacillota</taxon>
        <taxon>Clostridia</taxon>
        <taxon>Eubacteriales</taxon>
        <taxon>Oscillospiraceae</taxon>
        <taxon>Lawsonibacter</taxon>
    </lineage>
</organism>
<dbReference type="RefSeq" id="WP_186920409.1">
    <property type="nucleotide sequence ID" value="NZ_JACOPQ010000023.1"/>
</dbReference>
<sequence>MKKPPRAPHTAFSTELRGGSRALKARLGNLFSAGKARAPLLVAAALLVTVLAGGLVACTQTPAPAPTPSPTPTDGHLPVDTVGQARIAMELQYYDTLQNIYEVPILADAESDAAQSINAEIQALVTAWRADIATAYEHVNSQVFAFPSTAGRYLNIILLEVPGGTGSDGFIHTWVYDAEKAVRVTGEEALSLAGVSLAELEPQAADLFLTENPGTTLQLTALELAGFRIRGDGRPELYLYGQTDDPTGNMDPWQCVYLWADGALTRCANLAYPQASYSPFRLLVPLEEVDKTELPLWCTWGPSGGEPQGGFVIPALPEGAAAFEFQLRETILPEYGGLVEGEAFVLDYQGTQQTEGWDFWIFDLYRGDSATGFGTDACLGRYLKDQNTGQVFFQQGPDWFLATIPGTYAFPQTIDVAAEWDTGLWSDVQRHVWRQAPETGFEYGHVNFSYPTLTLTASYPDLGLPNWYGVGVYHCPVSLPEDPDWTDSTPYMAFIPVAGGGYYYLGDLDEAGARSKDAVSALVDEWMTVDAKYLNFVTGGSDAYDSYSGFYTNDAYHFTLQLPEELYNAILFRDTGRGVGIYYRPAYERYVAERGGVDDGGISDPLACGRLFEILAGPDLNQRYDANIPGFSWLPMCQSPDNEADGVPAANGWCYAALTSTEWYPGSAYHQEYERQLRLALSSMSVNPV</sequence>
<comment type="caution">
    <text evidence="1">The sequence shown here is derived from an EMBL/GenBank/DDBJ whole genome shotgun (WGS) entry which is preliminary data.</text>
</comment>
<gene>
    <name evidence="1" type="ORF">H8S62_17440</name>
</gene>
<evidence type="ECO:0000313" key="2">
    <source>
        <dbReference type="Proteomes" id="UP000607645"/>
    </source>
</evidence>
<proteinExistence type="predicted"/>